<dbReference type="SUPFAM" id="SSF53041">
    <property type="entry name" value="Resolvase-like"/>
    <property type="match status" value="1"/>
</dbReference>
<proteinExistence type="predicted"/>
<evidence type="ECO:0000313" key="1">
    <source>
        <dbReference type="EMBL" id="SFV52225.1"/>
    </source>
</evidence>
<dbReference type="GO" id="GO:0000150">
    <property type="term" value="F:DNA strand exchange activity"/>
    <property type="evidence" value="ECO:0007669"/>
    <property type="project" value="InterPro"/>
</dbReference>
<dbReference type="AlphaFoldDB" id="A0A1W1BFG9"/>
<evidence type="ECO:0008006" key="2">
    <source>
        <dbReference type="Google" id="ProtNLM"/>
    </source>
</evidence>
<accession>A0A1W1BFG9</accession>
<dbReference type="GO" id="GO:0003677">
    <property type="term" value="F:DNA binding"/>
    <property type="evidence" value="ECO:0007669"/>
    <property type="project" value="InterPro"/>
</dbReference>
<sequence>MAIAYIRPDKNFGTAYDQLKFITSYALLNKMQITRKFIDHTPKNNRSLEEFEATKFFRSHQGETLLVADIWVFGGDVEEITQAFNCLFKNDITIHFVTKSVVMSKRSSAVFVLGLLDEARRMLQKSSQKRVGRPKGSRSSSKFDIYLERIISYIQEEKSVSEIARLLGVSRSSLKDYIESRELKKLAQEPLIFEKRSEEDVINMAQCPDEAYEMSQQSNKGASA</sequence>
<gene>
    <name evidence="1" type="ORF">MNB_SM-7-1229</name>
</gene>
<name>A0A1W1BFG9_9ZZZZ</name>
<dbReference type="EMBL" id="FPHB01000020">
    <property type="protein sequence ID" value="SFV52225.1"/>
    <property type="molecule type" value="Genomic_DNA"/>
</dbReference>
<reference evidence="1" key="1">
    <citation type="submission" date="2016-10" db="EMBL/GenBank/DDBJ databases">
        <authorList>
            <person name="de Groot N.N."/>
        </authorList>
    </citation>
    <scope>NUCLEOTIDE SEQUENCE</scope>
</reference>
<protein>
    <recommendedName>
        <fullName evidence="2">Resolvase/invertase-type recombinase catalytic domain-containing protein</fullName>
    </recommendedName>
</protein>
<organism evidence="1">
    <name type="scientific">hydrothermal vent metagenome</name>
    <dbReference type="NCBI Taxonomy" id="652676"/>
    <lineage>
        <taxon>unclassified sequences</taxon>
        <taxon>metagenomes</taxon>
        <taxon>ecological metagenomes</taxon>
    </lineage>
</organism>
<dbReference type="InterPro" id="IPR036162">
    <property type="entry name" value="Resolvase-like_N_sf"/>
</dbReference>